<organism evidence="1 2">
    <name type="scientific">Pristionchus entomophagus</name>
    <dbReference type="NCBI Taxonomy" id="358040"/>
    <lineage>
        <taxon>Eukaryota</taxon>
        <taxon>Metazoa</taxon>
        <taxon>Ecdysozoa</taxon>
        <taxon>Nematoda</taxon>
        <taxon>Chromadorea</taxon>
        <taxon>Rhabditida</taxon>
        <taxon>Rhabditina</taxon>
        <taxon>Diplogasteromorpha</taxon>
        <taxon>Diplogasteroidea</taxon>
        <taxon>Neodiplogasteridae</taxon>
        <taxon>Pristionchus</taxon>
    </lineage>
</organism>
<dbReference type="Proteomes" id="UP001432027">
    <property type="component" value="Unassembled WGS sequence"/>
</dbReference>
<keyword evidence="2" id="KW-1185">Reference proteome</keyword>
<protein>
    <submittedName>
        <fullName evidence="1">Uncharacterized protein</fullName>
    </submittedName>
</protein>
<proteinExistence type="predicted"/>
<comment type="caution">
    <text evidence="1">The sequence shown here is derived from an EMBL/GenBank/DDBJ whole genome shotgun (WGS) entry which is preliminary data.</text>
</comment>
<dbReference type="AlphaFoldDB" id="A0AAV5SSP8"/>
<feature type="non-terminal residue" evidence="1">
    <location>
        <position position="65"/>
    </location>
</feature>
<name>A0AAV5SSP8_9BILA</name>
<sequence>NFTRIEDNLRLYSSCSGLATHSLHCYSSLRAKGPSDWNLAHRVNGLRSWNWSSGGRPWGGKCCES</sequence>
<evidence type="ECO:0000313" key="1">
    <source>
        <dbReference type="EMBL" id="GMS85472.1"/>
    </source>
</evidence>
<gene>
    <name evidence="1" type="ORF">PENTCL1PPCAC_7647</name>
</gene>
<reference evidence="1" key="1">
    <citation type="submission" date="2023-10" db="EMBL/GenBank/DDBJ databases">
        <title>Genome assembly of Pristionchus species.</title>
        <authorList>
            <person name="Yoshida K."/>
            <person name="Sommer R.J."/>
        </authorList>
    </citation>
    <scope>NUCLEOTIDE SEQUENCE</scope>
    <source>
        <strain evidence="1">RS0144</strain>
    </source>
</reference>
<feature type="non-terminal residue" evidence="1">
    <location>
        <position position="1"/>
    </location>
</feature>
<accession>A0AAV5SSP8</accession>
<dbReference type="EMBL" id="BTSX01000002">
    <property type="protein sequence ID" value="GMS85472.1"/>
    <property type="molecule type" value="Genomic_DNA"/>
</dbReference>
<evidence type="ECO:0000313" key="2">
    <source>
        <dbReference type="Proteomes" id="UP001432027"/>
    </source>
</evidence>